<evidence type="ECO:0000256" key="1">
    <source>
        <dbReference type="SAM" id="Phobius"/>
    </source>
</evidence>
<gene>
    <name evidence="2" type="ORF">C7437_1132</name>
</gene>
<comment type="caution">
    <text evidence="2">The sequence shown here is derived from an EMBL/GenBank/DDBJ whole genome shotgun (WGS) entry which is preliminary data.</text>
</comment>
<accession>A0A2W7MD64</accession>
<reference evidence="2 3" key="1">
    <citation type="submission" date="2018-06" db="EMBL/GenBank/DDBJ databases">
        <title>Genomic Encyclopedia of Type Strains, Phase IV (KMG-IV): sequencing the most valuable type-strain genomes for metagenomic binning, comparative biology and taxonomic classification.</title>
        <authorList>
            <person name="Goeker M."/>
        </authorList>
    </citation>
    <scope>NUCLEOTIDE SEQUENCE [LARGE SCALE GENOMIC DNA]</scope>
    <source>
        <strain evidence="2 3">DSM 5</strain>
    </source>
</reference>
<evidence type="ECO:0000313" key="2">
    <source>
        <dbReference type="EMBL" id="PZX02327.1"/>
    </source>
</evidence>
<proteinExistence type="predicted"/>
<organism evidence="2 3">
    <name type="scientific">Psychrobacillus insolitus</name>
    <dbReference type="NCBI Taxonomy" id="1461"/>
    <lineage>
        <taxon>Bacteria</taxon>
        <taxon>Bacillati</taxon>
        <taxon>Bacillota</taxon>
        <taxon>Bacilli</taxon>
        <taxon>Bacillales</taxon>
        <taxon>Bacillaceae</taxon>
        <taxon>Psychrobacillus</taxon>
    </lineage>
</organism>
<protein>
    <submittedName>
        <fullName evidence="2">Uncharacterized protein</fullName>
    </submittedName>
</protein>
<keyword evidence="3" id="KW-1185">Reference proteome</keyword>
<dbReference type="Proteomes" id="UP000248646">
    <property type="component" value="Unassembled WGS sequence"/>
</dbReference>
<name>A0A2W7MD64_9BACI</name>
<keyword evidence="1" id="KW-1133">Transmembrane helix</keyword>
<dbReference type="AlphaFoldDB" id="A0A2W7MD64"/>
<keyword evidence="1" id="KW-0812">Transmembrane</keyword>
<keyword evidence="1" id="KW-0472">Membrane</keyword>
<feature type="transmembrane region" description="Helical" evidence="1">
    <location>
        <begin position="69"/>
        <end position="87"/>
    </location>
</feature>
<evidence type="ECO:0000313" key="3">
    <source>
        <dbReference type="Proteomes" id="UP000248646"/>
    </source>
</evidence>
<sequence>MGEILNCSKPTVIKIKKELQKCDLLLEKRMGLSKHNRLFLLKPVADIEDLKSFKLEQNSTSTLEPQQKLKILTLMILTLVILTLTILK</sequence>
<dbReference type="EMBL" id="QKZI01000013">
    <property type="protein sequence ID" value="PZX02327.1"/>
    <property type="molecule type" value="Genomic_DNA"/>
</dbReference>